<dbReference type="InterPro" id="IPR015422">
    <property type="entry name" value="PyrdxlP-dep_Trfase_small"/>
</dbReference>
<dbReference type="GO" id="GO:0000271">
    <property type="term" value="P:polysaccharide biosynthetic process"/>
    <property type="evidence" value="ECO:0007669"/>
    <property type="project" value="TreeGrafter"/>
</dbReference>
<dbReference type="SUPFAM" id="SSF53383">
    <property type="entry name" value="PLP-dependent transferases"/>
    <property type="match status" value="1"/>
</dbReference>
<dbReference type="Gene3D" id="3.90.1150.10">
    <property type="entry name" value="Aspartate Aminotransferase, domain 1"/>
    <property type="match status" value="1"/>
</dbReference>
<dbReference type="InterPro" id="IPR000653">
    <property type="entry name" value="DegT/StrS_aminotransferase"/>
</dbReference>
<dbReference type="InterPro" id="IPR015421">
    <property type="entry name" value="PyrdxlP-dep_Trfase_major"/>
</dbReference>
<dbReference type="InterPro" id="IPR015424">
    <property type="entry name" value="PyrdxlP-dep_Trfase"/>
</dbReference>
<evidence type="ECO:0000313" key="3">
    <source>
        <dbReference type="Proteomes" id="UP000178991"/>
    </source>
</evidence>
<proteinExistence type="inferred from homology"/>
<protein>
    <submittedName>
        <fullName evidence="2">Uncharacterized protein</fullName>
    </submittedName>
</protein>
<reference evidence="2 3" key="1">
    <citation type="journal article" date="2016" name="Nat. Commun.">
        <title>Thousands of microbial genomes shed light on interconnected biogeochemical processes in an aquifer system.</title>
        <authorList>
            <person name="Anantharaman K."/>
            <person name="Brown C.T."/>
            <person name="Hug L.A."/>
            <person name="Sharon I."/>
            <person name="Castelle C.J."/>
            <person name="Probst A.J."/>
            <person name="Thomas B.C."/>
            <person name="Singh A."/>
            <person name="Wilkins M.J."/>
            <person name="Karaoz U."/>
            <person name="Brodie E.L."/>
            <person name="Williams K.H."/>
            <person name="Hubbard S.S."/>
            <person name="Banfield J.F."/>
        </authorList>
    </citation>
    <scope>NUCLEOTIDE SEQUENCE [LARGE SCALE GENOMIC DNA]</scope>
</reference>
<dbReference type="AlphaFoldDB" id="A0A1G2HJD7"/>
<dbReference type="GO" id="GO:0030170">
    <property type="term" value="F:pyridoxal phosphate binding"/>
    <property type="evidence" value="ECO:0007669"/>
    <property type="project" value="TreeGrafter"/>
</dbReference>
<sequence length="418" mass="47754">MNNNMIPEKFRRQTHPIINKEIESSVKKQLHEDISIYDNGGIYKEVEAKLKELFPRKYILTTCNGTSALYTMFFGANIQRGDEVIVPAYTFFATASPLFQLGALPILADCGENGNIDPISIEKKITKNTKAVVVTHMWGIPCDMENISRLCKKHNILLLEDCSHAHGATIKDNVVGTTYSDAAAWSLQGKKLLTSGEGGFIATDYQIIFERAVLLGHFNKRAKKEVFDPNLKEFFVTGLGGNLRMHPLGAAILRPQLNHFKQQLEERRETARMMDNELMNIDGLAPVKFSSEYNPAWYAYPIIFDQEKFTIPINDFVEEYKKLGALEADIPGSTCPLNRFPLFMEPWKVLQDYTNFKDQMAVNNEGFPNADKFHSTMFKLPTWYGKDRKNIVKSHMSALKQLIIRYQRHKVDDKDEKL</sequence>
<dbReference type="Proteomes" id="UP000178991">
    <property type="component" value="Unassembled WGS sequence"/>
</dbReference>
<evidence type="ECO:0000313" key="2">
    <source>
        <dbReference type="EMBL" id="OGZ62575.1"/>
    </source>
</evidence>
<accession>A0A1G2HJD7</accession>
<keyword evidence="1" id="KW-0663">Pyridoxal phosphate</keyword>
<evidence type="ECO:0000256" key="1">
    <source>
        <dbReference type="RuleBase" id="RU004508"/>
    </source>
</evidence>
<dbReference type="Pfam" id="PF01041">
    <property type="entry name" value="DegT_DnrJ_EryC1"/>
    <property type="match status" value="1"/>
</dbReference>
<dbReference type="Gene3D" id="3.40.640.10">
    <property type="entry name" value="Type I PLP-dependent aspartate aminotransferase-like (Major domain)"/>
    <property type="match status" value="1"/>
</dbReference>
<organism evidence="2 3">
    <name type="scientific">Candidatus Staskawiczbacteria bacterium RIFCSPHIGHO2_01_FULL_34_27</name>
    <dbReference type="NCBI Taxonomy" id="1802199"/>
    <lineage>
        <taxon>Bacteria</taxon>
        <taxon>Candidatus Staskawicziibacteriota</taxon>
    </lineage>
</organism>
<name>A0A1G2HJD7_9BACT</name>
<dbReference type="EMBL" id="MHOL01000018">
    <property type="protein sequence ID" value="OGZ62575.1"/>
    <property type="molecule type" value="Genomic_DNA"/>
</dbReference>
<gene>
    <name evidence="2" type="ORF">A2639_02990</name>
</gene>
<dbReference type="PANTHER" id="PTHR30244:SF34">
    <property type="entry name" value="DTDP-4-AMINO-4,6-DIDEOXYGALACTOSE TRANSAMINASE"/>
    <property type="match status" value="1"/>
</dbReference>
<comment type="similarity">
    <text evidence="1">Belongs to the DegT/DnrJ/EryC1 family.</text>
</comment>
<dbReference type="PANTHER" id="PTHR30244">
    <property type="entry name" value="TRANSAMINASE"/>
    <property type="match status" value="1"/>
</dbReference>
<dbReference type="GO" id="GO:0008483">
    <property type="term" value="F:transaminase activity"/>
    <property type="evidence" value="ECO:0007669"/>
    <property type="project" value="TreeGrafter"/>
</dbReference>
<comment type="caution">
    <text evidence="2">The sequence shown here is derived from an EMBL/GenBank/DDBJ whole genome shotgun (WGS) entry which is preliminary data.</text>
</comment>